<dbReference type="InterPro" id="IPR006043">
    <property type="entry name" value="NCS2"/>
</dbReference>
<reference evidence="10" key="1">
    <citation type="submission" date="2015-01" db="EMBL/GenBank/DDBJ databases">
        <authorList>
            <person name="Manzoor Shahid"/>
            <person name="Zubair Saima"/>
        </authorList>
    </citation>
    <scope>NUCLEOTIDE SEQUENCE [LARGE SCALE GENOMIC DNA]</scope>
    <source>
        <strain evidence="10">V1</strain>
    </source>
</reference>
<dbReference type="NCBIfam" id="TIGR00801">
    <property type="entry name" value="ncs2"/>
    <property type="match status" value="1"/>
</dbReference>
<feature type="transmembrane region" description="Helical" evidence="7">
    <location>
        <begin position="336"/>
        <end position="358"/>
    </location>
</feature>
<feature type="transmembrane region" description="Helical" evidence="7">
    <location>
        <begin position="187"/>
        <end position="204"/>
    </location>
</feature>
<feature type="transmembrane region" description="Helical" evidence="7">
    <location>
        <begin position="364"/>
        <end position="384"/>
    </location>
</feature>
<keyword evidence="3" id="KW-0813">Transport</keyword>
<evidence type="ECO:0000256" key="6">
    <source>
        <dbReference type="ARBA" id="ARBA00023136"/>
    </source>
</evidence>
<dbReference type="InterPro" id="IPR006042">
    <property type="entry name" value="Xan_ur_permease"/>
</dbReference>
<protein>
    <submittedName>
        <fullName evidence="9">Purine permease</fullName>
    </submittedName>
    <submittedName>
        <fullName evidence="8">Putative permease</fullName>
    </submittedName>
</protein>
<accession>A0A0B7GWW9</accession>
<feature type="transmembrane region" description="Helical" evidence="7">
    <location>
        <begin position="210"/>
        <end position="233"/>
    </location>
</feature>
<evidence type="ECO:0000256" key="4">
    <source>
        <dbReference type="ARBA" id="ARBA00022692"/>
    </source>
</evidence>
<keyword evidence="10" id="KW-1185">Reference proteome</keyword>
<feature type="transmembrane region" description="Helical" evidence="7">
    <location>
        <begin position="294"/>
        <end position="315"/>
    </location>
</feature>
<dbReference type="PROSITE" id="PS01116">
    <property type="entry name" value="XANTH_URACIL_PERMASE"/>
    <property type="match status" value="1"/>
</dbReference>
<feature type="transmembrane region" description="Helical" evidence="7">
    <location>
        <begin position="146"/>
        <end position="166"/>
    </location>
</feature>
<feature type="transmembrane region" description="Helical" evidence="7">
    <location>
        <begin position="56"/>
        <end position="76"/>
    </location>
</feature>
<evidence type="ECO:0000256" key="5">
    <source>
        <dbReference type="ARBA" id="ARBA00022989"/>
    </source>
</evidence>
<dbReference type="Pfam" id="PF00860">
    <property type="entry name" value="Xan_ur_permease"/>
    <property type="match status" value="1"/>
</dbReference>
<dbReference type="RefSeq" id="WP_024753173.1">
    <property type="nucleotide sequence ID" value="NZ_CDNC01000007.1"/>
</dbReference>
<keyword evidence="4 7" id="KW-0812">Transmembrane</keyword>
<dbReference type="EMBL" id="CDNC01000007">
    <property type="protein sequence ID" value="CEM61146.1"/>
    <property type="molecule type" value="Genomic_DNA"/>
</dbReference>
<feature type="transmembrane region" description="Helical" evidence="7">
    <location>
        <begin position="119"/>
        <end position="140"/>
    </location>
</feature>
<evidence type="ECO:0000313" key="10">
    <source>
        <dbReference type="Proteomes" id="UP000042527"/>
    </source>
</evidence>
<dbReference type="Proteomes" id="UP000042527">
    <property type="component" value="Unassembled WGS sequence"/>
</dbReference>
<feature type="transmembrane region" description="Helical" evidence="7">
    <location>
        <begin position="25"/>
        <end position="49"/>
    </location>
</feature>
<feature type="transmembrane region" description="Helical" evidence="7">
    <location>
        <begin position="429"/>
        <end position="449"/>
    </location>
</feature>
<dbReference type="Proteomes" id="UP000323594">
    <property type="component" value="Chromosome"/>
</dbReference>
<name>A0A0B7GWW9_TREPH</name>
<keyword evidence="5 7" id="KW-1133">Transmembrane helix</keyword>
<dbReference type="NCBIfam" id="NF037981">
    <property type="entry name" value="NCS2_1"/>
    <property type="match status" value="1"/>
</dbReference>
<proteinExistence type="inferred from homology"/>
<dbReference type="OrthoDB" id="9805749at2"/>
<reference evidence="9 11" key="3">
    <citation type="submission" date="2019-08" db="EMBL/GenBank/DDBJ databases">
        <authorList>
            <person name="Kuhnert P."/>
        </authorList>
    </citation>
    <scope>NUCLEOTIDE SEQUENCE [LARGE SCALE GENOMIC DNA]</scope>
    <source>
        <strain evidence="9 11">B36.5</strain>
    </source>
</reference>
<reference evidence="8" key="2">
    <citation type="submission" date="2015-01" db="EMBL/GenBank/DDBJ databases">
        <authorList>
            <person name="Xiang T."/>
            <person name="Song Y."/>
            <person name="Huang L."/>
            <person name="Wang B."/>
            <person name="Wu P."/>
        </authorList>
    </citation>
    <scope>NUCLEOTIDE SEQUENCE [LARGE SCALE GENOMIC DNA]</scope>
    <source>
        <strain evidence="8">V1</strain>
    </source>
</reference>
<evidence type="ECO:0000313" key="8">
    <source>
        <dbReference type="EMBL" id="CEM61146.1"/>
    </source>
</evidence>
<evidence type="ECO:0000256" key="7">
    <source>
        <dbReference type="SAM" id="Phobius"/>
    </source>
</evidence>
<dbReference type="PANTHER" id="PTHR42810:SF2">
    <property type="entry name" value="PURINE PERMEASE C1399.01C-RELATED"/>
    <property type="match status" value="1"/>
</dbReference>
<dbReference type="GO" id="GO:0005886">
    <property type="term" value="C:plasma membrane"/>
    <property type="evidence" value="ECO:0007669"/>
    <property type="project" value="UniProtKB-ARBA"/>
</dbReference>
<dbReference type="GeneID" id="57754106"/>
<comment type="subcellular location">
    <subcellularLocation>
        <location evidence="1">Membrane</location>
        <topology evidence="1">Multi-pass membrane protein</topology>
    </subcellularLocation>
</comment>
<keyword evidence="6 7" id="KW-0472">Membrane</keyword>
<evidence type="ECO:0000313" key="11">
    <source>
        <dbReference type="Proteomes" id="UP000323594"/>
    </source>
</evidence>
<dbReference type="EMBL" id="CP042817">
    <property type="protein sequence ID" value="QEJ98897.1"/>
    <property type="molecule type" value="Genomic_DNA"/>
</dbReference>
<dbReference type="AlphaFoldDB" id="A0A0B7GWW9"/>
<feature type="transmembrane region" description="Helical" evidence="7">
    <location>
        <begin position="254"/>
        <end position="274"/>
    </location>
</feature>
<feature type="transmembrane region" description="Helical" evidence="7">
    <location>
        <begin position="88"/>
        <end position="107"/>
    </location>
</feature>
<evidence type="ECO:0000313" key="9">
    <source>
        <dbReference type="EMBL" id="QEJ98897.1"/>
    </source>
</evidence>
<dbReference type="PANTHER" id="PTHR42810">
    <property type="entry name" value="PURINE PERMEASE C1399.01C-RELATED"/>
    <property type="match status" value="1"/>
</dbReference>
<evidence type="ECO:0000256" key="1">
    <source>
        <dbReference type="ARBA" id="ARBA00004141"/>
    </source>
</evidence>
<organism evidence="8 10">
    <name type="scientific">Treponema phagedenis</name>
    <dbReference type="NCBI Taxonomy" id="162"/>
    <lineage>
        <taxon>Bacteria</taxon>
        <taxon>Pseudomonadati</taxon>
        <taxon>Spirochaetota</taxon>
        <taxon>Spirochaetia</taxon>
        <taxon>Spirochaetales</taxon>
        <taxon>Treponemataceae</taxon>
        <taxon>Treponema</taxon>
    </lineage>
</organism>
<dbReference type="GO" id="GO:0042907">
    <property type="term" value="F:xanthine transmembrane transporter activity"/>
    <property type="evidence" value="ECO:0007669"/>
    <property type="project" value="TreeGrafter"/>
</dbReference>
<comment type="similarity">
    <text evidence="2">Belongs to the nucleobase:cation symporter-2 (NCS2) (TC 2.A.40) family.</text>
</comment>
<feature type="transmembrane region" description="Helical" evidence="7">
    <location>
        <begin position="396"/>
        <end position="414"/>
    </location>
</feature>
<sequence length="458" mass="47749">MEKDTKGLLFQLEGKPSLNETMPMAFQHVVAMIVGCITPALLVGGVAGANLSQDNLVLLIQMSLVIAGLSTLVQLFPIGKKIGSSLPVILGVSFAYVPTMQSVASTYSKNPAFGSEKAIGVIVGAMIVGGACALLFGMFVKYLKPLFPPLVTGTVVFTIGLSLYPIAIRYIGGGNAMAKDFANPKNLFVGFLTLAIVTALNHFGKGFIKLSSILISIIIGYLVSIPLGLVNFSKIASSSIIINQNPILHFAPQFETSVIISFVILFIVNSVQAIGDFTATTVGGLDREPTEKELSGGIIAYGITNMLGSLIGGLPTATFSQNVGIVGTTKVVNRRVFAQAAIIILIAGLIPKFGALLTTIPTPVLGGATIPVFSSITMTGIKLIAKEPLSFRNTSIIGLSVAIGMGVTAVPQLFNVEVYGPTALMVKTAIGSSPVVLATLCAIILNVIIPKKAEDIAK</sequence>
<evidence type="ECO:0000256" key="3">
    <source>
        <dbReference type="ARBA" id="ARBA00022448"/>
    </source>
</evidence>
<gene>
    <name evidence="9" type="ORF">FUT82_13435</name>
    <name evidence="8" type="ORF">TPHV1_150028</name>
</gene>
<evidence type="ECO:0000256" key="2">
    <source>
        <dbReference type="ARBA" id="ARBA00008821"/>
    </source>
</evidence>